<dbReference type="EMBL" id="HBFA01005418">
    <property type="protein sequence ID" value="CAD8653033.1"/>
    <property type="molecule type" value="Transcribed_RNA"/>
</dbReference>
<proteinExistence type="predicted"/>
<organism evidence="2">
    <name type="scientific">Pyramimonas obovata</name>
    <dbReference type="NCBI Taxonomy" id="1411642"/>
    <lineage>
        <taxon>Eukaryota</taxon>
        <taxon>Viridiplantae</taxon>
        <taxon>Chlorophyta</taxon>
        <taxon>Pyramimonadophyceae</taxon>
        <taxon>Pyramimonadales</taxon>
        <taxon>Pyramimonadaceae</taxon>
        <taxon>Pyramimonas</taxon>
        <taxon>Pyramimonas incertae sedis</taxon>
    </lineage>
</organism>
<feature type="compositionally biased region" description="Polar residues" evidence="1">
    <location>
        <begin position="14"/>
        <end position="24"/>
    </location>
</feature>
<dbReference type="AlphaFoldDB" id="A0A7S0MXF6"/>
<feature type="region of interest" description="Disordered" evidence="1">
    <location>
        <begin position="1"/>
        <end position="24"/>
    </location>
</feature>
<gene>
    <name evidence="2" type="ORF">POBO1169_LOCUS2772</name>
</gene>
<reference evidence="2" key="1">
    <citation type="submission" date="2021-01" db="EMBL/GenBank/DDBJ databases">
        <authorList>
            <person name="Corre E."/>
            <person name="Pelletier E."/>
            <person name="Niang G."/>
            <person name="Scheremetjew M."/>
            <person name="Finn R."/>
            <person name="Kale V."/>
            <person name="Holt S."/>
            <person name="Cochrane G."/>
            <person name="Meng A."/>
            <person name="Brown T."/>
            <person name="Cohen L."/>
        </authorList>
    </citation>
    <scope>NUCLEOTIDE SEQUENCE</scope>
    <source>
        <strain evidence="2">CCMP722</strain>
    </source>
</reference>
<protein>
    <submittedName>
        <fullName evidence="2">Uncharacterized protein</fullName>
    </submittedName>
</protein>
<evidence type="ECO:0000313" key="2">
    <source>
        <dbReference type="EMBL" id="CAD8653033.1"/>
    </source>
</evidence>
<accession>A0A7S0MXF6</accession>
<sequence>MTKSKVNPEEEVPTNHSSQDSGGNIPVWSQSVGQHPEYAGLPCVPCCVIVPNVEGSGSRSCPGPCKTACCDLPKSCCTCTCALFTCIGSCINTCTRTCDQCGECVGKCIGCAKACANCPAMVCNKITCGMFCGPKKPKKTCCQRLTCGRFTECSPKCCVKECCGLICGPVCKACTRGKLDCNSPDCSASSCCPILCRSCIGPVCGVCSCGKVNCDSCTECTPKACCKVTFACCAGLGLGGCCAGCAGDICTLEGDFGEVGYGVDCAVCHVTMLPCCCKCVGPEEDLMTDGSFEDRKLHMDRMPQFGKLSVENDATSTPICHVKPMSKPQTSIPAEMSMER</sequence>
<evidence type="ECO:0000256" key="1">
    <source>
        <dbReference type="SAM" id="MobiDB-lite"/>
    </source>
</evidence>
<name>A0A7S0MXF6_9CHLO</name>